<comment type="caution">
    <text evidence="1">The sequence shown here is derived from an EMBL/GenBank/DDBJ whole genome shotgun (WGS) entry which is preliminary data.</text>
</comment>
<dbReference type="EMBL" id="POUC01000231">
    <property type="protein sequence ID" value="PNG19268.1"/>
    <property type="molecule type" value="Genomic_DNA"/>
</dbReference>
<evidence type="ECO:0000313" key="1">
    <source>
        <dbReference type="EMBL" id="PNG19268.1"/>
    </source>
</evidence>
<gene>
    <name evidence="1" type="ORF">C1J00_26655</name>
</gene>
<reference evidence="1 2" key="1">
    <citation type="submission" date="2018-01" db="EMBL/GenBank/DDBJ databases">
        <title>Draft genome sequence of Streptomyces sp. 13K301.</title>
        <authorList>
            <person name="Sahin N."/>
            <person name="Saygin H."/>
            <person name="Ay H."/>
        </authorList>
    </citation>
    <scope>NUCLEOTIDE SEQUENCE [LARGE SCALE GENOMIC DNA]</scope>
    <source>
        <strain evidence="1 2">13K301</strain>
    </source>
</reference>
<dbReference type="RefSeq" id="WP_102911567.1">
    <property type="nucleotide sequence ID" value="NZ_POUC01000231.1"/>
</dbReference>
<dbReference type="Proteomes" id="UP000235943">
    <property type="component" value="Unassembled WGS sequence"/>
</dbReference>
<name>A0A2N8TJU0_9ACTN</name>
<sequence length="269" mass="29890">MTVLRHSVTVLALGPDRLQELTKLILDFTESTQGRGQEVVLDNGQPVADVRLVKGRHLRPGARYELSEADSTDQVTVRIREWRRSNAIAVEQLLVSDDLTVWTVLRLSAPDRPRLLEAEGRVRGPEGSGALRRGSGKARLDLTAWWAAVDLAPRGRSAVRAPATARLRHRLFEARLYLRPRMTDGGRWQVDVAVTVRGRSLFRPVAAFALMVAWRPVRRGFHSAVEKAADGWNRAIGDLLALGPDDLRAELARQATERPPEEPMDAPAS</sequence>
<organism evidence="1 2">
    <name type="scientific">Streptomyces cahuitamycinicus</name>
    <dbReference type="NCBI Taxonomy" id="2070367"/>
    <lineage>
        <taxon>Bacteria</taxon>
        <taxon>Bacillati</taxon>
        <taxon>Actinomycetota</taxon>
        <taxon>Actinomycetes</taxon>
        <taxon>Kitasatosporales</taxon>
        <taxon>Streptomycetaceae</taxon>
        <taxon>Streptomyces</taxon>
    </lineage>
</organism>
<keyword evidence="2" id="KW-1185">Reference proteome</keyword>
<accession>A0A2N8TJU0</accession>
<protein>
    <submittedName>
        <fullName evidence="1">Uncharacterized protein</fullName>
    </submittedName>
</protein>
<proteinExistence type="predicted"/>
<dbReference type="AlphaFoldDB" id="A0A2N8TJU0"/>
<evidence type="ECO:0000313" key="2">
    <source>
        <dbReference type="Proteomes" id="UP000235943"/>
    </source>
</evidence>
<dbReference type="OrthoDB" id="3420364at2"/>